<dbReference type="GO" id="GO:0003677">
    <property type="term" value="F:DNA binding"/>
    <property type="evidence" value="ECO:0007669"/>
    <property type="project" value="UniProtKB-KW"/>
</dbReference>
<proteinExistence type="predicted"/>
<dbReference type="InterPro" id="IPR001867">
    <property type="entry name" value="OmpR/PhoB-type_DNA-bd"/>
</dbReference>
<dbReference type="Gene3D" id="1.10.10.10">
    <property type="entry name" value="Winged helix-like DNA-binding domain superfamily/Winged helix DNA-binding domain"/>
    <property type="match status" value="1"/>
</dbReference>
<evidence type="ECO:0000313" key="3">
    <source>
        <dbReference type="EMBL" id="CAB4802672.1"/>
    </source>
</evidence>
<dbReference type="EMBL" id="CAFAAJ010000057">
    <property type="protein sequence ID" value="CAB4802672.1"/>
    <property type="molecule type" value="Genomic_DNA"/>
</dbReference>
<dbReference type="InterPro" id="IPR016032">
    <property type="entry name" value="Sig_transdc_resp-reg_C-effctor"/>
</dbReference>
<evidence type="ECO:0000256" key="1">
    <source>
        <dbReference type="ARBA" id="ARBA00023125"/>
    </source>
</evidence>
<name>A0A6J6Y099_9ZZZZ</name>
<feature type="domain" description="OmpR/PhoB-type" evidence="2">
    <location>
        <begin position="17"/>
        <end position="81"/>
    </location>
</feature>
<keyword evidence="1" id="KW-0238">DNA-binding</keyword>
<dbReference type="GO" id="GO:0000160">
    <property type="term" value="P:phosphorelay signal transduction system"/>
    <property type="evidence" value="ECO:0007669"/>
    <property type="project" value="InterPro"/>
</dbReference>
<dbReference type="SUPFAM" id="SSF46894">
    <property type="entry name" value="C-terminal effector domain of the bipartite response regulators"/>
    <property type="match status" value="1"/>
</dbReference>
<protein>
    <submittedName>
        <fullName evidence="3">Unannotated protein</fullName>
    </submittedName>
</protein>
<dbReference type="Pfam" id="PF00486">
    <property type="entry name" value="Trans_reg_C"/>
    <property type="match status" value="1"/>
</dbReference>
<organism evidence="3">
    <name type="scientific">freshwater metagenome</name>
    <dbReference type="NCBI Taxonomy" id="449393"/>
    <lineage>
        <taxon>unclassified sequences</taxon>
        <taxon>metagenomes</taxon>
        <taxon>ecological metagenomes</taxon>
    </lineage>
</organism>
<dbReference type="AlphaFoldDB" id="A0A6J6Y099"/>
<sequence>MANTVVPNTVRPNGLNELSEQELAVLRVLVRYSGRVVSRAELARQSGLGDRSARRCDAILVEIRRRMGPESIRTVRSRGWTLTAEAADTARTLVT</sequence>
<accession>A0A6J6Y099</accession>
<gene>
    <name evidence="3" type="ORF">UFOPK3001_01059</name>
</gene>
<evidence type="ECO:0000259" key="2">
    <source>
        <dbReference type="Pfam" id="PF00486"/>
    </source>
</evidence>
<reference evidence="3" key="1">
    <citation type="submission" date="2020-05" db="EMBL/GenBank/DDBJ databases">
        <authorList>
            <person name="Chiriac C."/>
            <person name="Salcher M."/>
            <person name="Ghai R."/>
            <person name="Kavagutti S V."/>
        </authorList>
    </citation>
    <scope>NUCLEOTIDE SEQUENCE</scope>
</reference>
<dbReference type="InterPro" id="IPR036388">
    <property type="entry name" value="WH-like_DNA-bd_sf"/>
</dbReference>
<dbReference type="GO" id="GO:0006355">
    <property type="term" value="P:regulation of DNA-templated transcription"/>
    <property type="evidence" value="ECO:0007669"/>
    <property type="project" value="InterPro"/>
</dbReference>